<dbReference type="Proteomes" id="UP000007800">
    <property type="component" value="Unassembled WGS sequence"/>
</dbReference>
<dbReference type="GeneID" id="9062889"/>
<accession>C5KDB8</accession>
<proteinExistence type="predicted"/>
<keyword evidence="3" id="KW-1185">Reference proteome</keyword>
<evidence type="ECO:0000313" key="3">
    <source>
        <dbReference type="Proteomes" id="UP000007800"/>
    </source>
</evidence>
<evidence type="ECO:0000313" key="2">
    <source>
        <dbReference type="EMBL" id="EER17551.1"/>
    </source>
</evidence>
<sequence length="382" mass="43536">MREKTRRLARKLKDRESPRNQKPSLSVQGSAPARIDEKTLGTLVVGRGQLPKAMRSLLLRDITREETPKAPTGVVDMPPLLDIFSRTPAASLKDSLVRPSLVAEIGSYHAPPWATLLEMDTRPRKIGLTWAWHKADAWRAMERQLTMNERLQRRLWNNLVPPPLPAQLEEASRSVRPVASGSRFEKTLRRWLVDGPVFNNILTRYNYYAGSCSRSSGIALDNLCPIEGEVLTRLKAEMDCKMHLWPDVDYNTRMHQIEEEVINTYITALRKGIVDYNLRYIFQRRRLNIPFTPSPMAPPFGVNAFLVGDIKTFGGPPTDSWRQLVAQSRASLNDGKFAAPTFLCTRLTQQWSEGHYGEMSLFGLGEQRDLVDIERAQFIQLQ</sequence>
<dbReference type="InParanoid" id="C5KDB8"/>
<dbReference type="RefSeq" id="XP_002785755.1">
    <property type="nucleotide sequence ID" value="XM_002785709.1"/>
</dbReference>
<dbReference type="OMA" id="MHLWPDV"/>
<evidence type="ECO:0000256" key="1">
    <source>
        <dbReference type="SAM" id="MobiDB-lite"/>
    </source>
</evidence>
<organism evidence="3">
    <name type="scientific">Perkinsus marinus (strain ATCC 50983 / TXsc)</name>
    <dbReference type="NCBI Taxonomy" id="423536"/>
    <lineage>
        <taxon>Eukaryota</taxon>
        <taxon>Sar</taxon>
        <taxon>Alveolata</taxon>
        <taxon>Perkinsozoa</taxon>
        <taxon>Perkinsea</taxon>
        <taxon>Perkinsida</taxon>
        <taxon>Perkinsidae</taxon>
        <taxon>Perkinsus</taxon>
    </lineage>
</organism>
<dbReference type="AlphaFoldDB" id="C5KDB8"/>
<gene>
    <name evidence="2" type="ORF">Pmar_PMAR008113</name>
</gene>
<feature type="compositionally biased region" description="Polar residues" evidence="1">
    <location>
        <begin position="20"/>
        <end position="29"/>
    </location>
</feature>
<feature type="compositionally biased region" description="Basic residues" evidence="1">
    <location>
        <begin position="1"/>
        <end position="10"/>
    </location>
</feature>
<feature type="region of interest" description="Disordered" evidence="1">
    <location>
        <begin position="1"/>
        <end position="33"/>
    </location>
</feature>
<dbReference type="EMBL" id="GG672055">
    <property type="protein sequence ID" value="EER17551.1"/>
    <property type="molecule type" value="Genomic_DNA"/>
</dbReference>
<protein>
    <submittedName>
        <fullName evidence="2">Uncharacterized protein</fullName>
    </submittedName>
</protein>
<name>C5KDB8_PERM5</name>
<reference evidence="2 3" key="1">
    <citation type="submission" date="2008-07" db="EMBL/GenBank/DDBJ databases">
        <authorList>
            <person name="El-Sayed N."/>
            <person name="Caler E."/>
            <person name="Inman J."/>
            <person name="Amedeo P."/>
            <person name="Hass B."/>
            <person name="Wortman J."/>
        </authorList>
    </citation>
    <scope>NUCLEOTIDE SEQUENCE [LARGE SCALE GENOMIC DNA]</scope>
    <source>
        <strain evidence="3">ATCC 50983 / TXsc</strain>
    </source>
</reference>